<comment type="subunit">
    <text evidence="9">Component of the ER-mitochondria encounter structure (ERMES) or MDM complex, composed of MMM1, MDM10, MDM12 and MDM34. A MMM1 homodimer associates with one molecule of MDM12 on each side in a pairwise head-to-tail manner, and the SMP-LTD domains of MMM1 and MDM12 generate a continuous hydrophobic tunnel for phospholipid trafficking. Interacts with PUF3.</text>
</comment>
<proteinExistence type="inferred from homology"/>
<dbReference type="PANTHER" id="PTHR28204:SF1">
    <property type="entry name" value="MITOCHONDRIAL DISTRIBUTION AND MORPHOLOGY PROTEIN 12"/>
    <property type="match status" value="1"/>
</dbReference>
<dbReference type="GO" id="GO:0032865">
    <property type="term" value="C:ERMES complex"/>
    <property type="evidence" value="ECO:0007669"/>
    <property type="project" value="UniProtKB-UniRule"/>
</dbReference>
<feature type="region of interest" description="Disordered" evidence="10">
    <location>
        <begin position="73"/>
        <end position="108"/>
    </location>
</feature>
<accession>A0A6C1E0D2</accession>
<dbReference type="Proteomes" id="UP000501346">
    <property type="component" value="Chromosome ScXV-ScXI"/>
</dbReference>
<keyword evidence="6" id="KW-0446">Lipid-binding</keyword>
<keyword evidence="8 9" id="KW-0472">Membrane</keyword>
<dbReference type="InterPro" id="IPR027532">
    <property type="entry name" value="Mdm12"/>
</dbReference>
<dbReference type="Pfam" id="PF26544">
    <property type="entry name" value="Mdm12"/>
    <property type="match status" value="1"/>
</dbReference>
<keyword evidence="3 9" id="KW-1000">Mitochondrion outer membrane</keyword>
<evidence type="ECO:0000256" key="7">
    <source>
        <dbReference type="ARBA" id="ARBA00023128"/>
    </source>
</evidence>
<feature type="compositionally biased region" description="Basic and acidic residues" evidence="10">
    <location>
        <begin position="82"/>
        <end position="107"/>
    </location>
</feature>
<dbReference type="PROSITE" id="PS51847">
    <property type="entry name" value="SMP"/>
    <property type="match status" value="1"/>
</dbReference>
<keyword evidence="7 9" id="KW-0496">Mitochondrion</keyword>
<dbReference type="GO" id="GO:1990456">
    <property type="term" value="P:mitochondrion-endoplasmic reticulum membrane tethering"/>
    <property type="evidence" value="ECO:0007669"/>
    <property type="project" value="TreeGrafter"/>
</dbReference>
<evidence type="ECO:0000313" key="12">
    <source>
        <dbReference type="EMBL" id="QID82343.1"/>
    </source>
</evidence>
<dbReference type="GO" id="GO:0008289">
    <property type="term" value="F:lipid binding"/>
    <property type="evidence" value="ECO:0007669"/>
    <property type="project" value="UniProtKB-KW"/>
</dbReference>
<evidence type="ECO:0000256" key="1">
    <source>
        <dbReference type="ARBA" id="ARBA00004370"/>
    </source>
</evidence>
<protein>
    <recommendedName>
        <fullName evidence="9">Mitochondrial distribution and morphology protein 12</fullName>
    </recommendedName>
    <alternativeName>
        <fullName evidence="9">Mitochondrial inheritance component MDM12</fullName>
    </alternativeName>
</protein>
<evidence type="ECO:0000256" key="6">
    <source>
        <dbReference type="ARBA" id="ARBA00023121"/>
    </source>
</evidence>
<dbReference type="GO" id="GO:0005789">
    <property type="term" value="C:endoplasmic reticulum membrane"/>
    <property type="evidence" value="ECO:0007669"/>
    <property type="project" value="UniProtKB-SubCell"/>
</dbReference>
<evidence type="ECO:0000259" key="11">
    <source>
        <dbReference type="PROSITE" id="PS51847"/>
    </source>
</evidence>
<feature type="domain" description="SMP-LTD" evidence="11">
    <location>
        <begin position="1"/>
        <end position="267"/>
    </location>
</feature>
<evidence type="ECO:0000256" key="3">
    <source>
        <dbReference type="ARBA" id="ARBA00022787"/>
    </source>
</evidence>
<keyword evidence="4 9" id="KW-0256">Endoplasmic reticulum</keyword>
<comment type="function">
    <text evidence="9">Component of the ERMES/MDM complex, which serves as a molecular tether to connect the endoplasmic reticulum (ER) and mitochondria. Components of this complex are involved in the control of mitochondrial shape and protein biogenesis, and function in nonvesicular lipid trafficking between the ER and mitochondria. MDM12 is required for the interaction of the ER-resident membrane protein MMM1 and the outer mitochondrial membrane-resident beta-barrel protein MDM10. The MDM12-MMM1 subcomplex functions in the major beta-barrel assembly pathway that is responsible for biogenesis of all mitochondrial outer membrane beta-barrel proteins, and acts in a late step after the SAM complex. The MDM10-MDM12-MMM1 subcomplex further acts in the TOM40-specific pathway after the action of the MDM12-MMM1 complex. Essential for establishing and maintaining the structure of mitochondria and maintenance of mtDNA nucleoids.</text>
</comment>
<dbReference type="SMR" id="A0A6C1E0D2"/>
<evidence type="ECO:0000256" key="2">
    <source>
        <dbReference type="ARBA" id="ARBA00022448"/>
    </source>
</evidence>
<dbReference type="GO" id="GO:0045040">
    <property type="term" value="P:protein insertion into mitochondrial outer membrane"/>
    <property type="evidence" value="ECO:0007669"/>
    <property type="project" value="UniProtKB-UniRule"/>
</dbReference>
<comment type="similarity">
    <text evidence="9">Belongs to the MDM12 family.</text>
</comment>
<keyword evidence="5" id="KW-0445">Lipid transport</keyword>
<reference evidence="12 13" key="1">
    <citation type="journal article" date="2019" name="BMC Genomics">
        <title>Chromosome level assembly and comparative genome analysis confirm lager-brewing yeasts originated from a single hybridization.</title>
        <authorList>
            <person name="Salazar A.N."/>
            <person name="Gorter de Vries A.R."/>
            <person name="van den Broek M."/>
            <person name="Brouwers N."/>
            <person name="de la Torre Cortes P."/>
            <person name="Kuijpers N.G.A."/>
            <person name="Daran J.G."/>
            <person name="Abeel T."/>
        </authorList>
    </citation>
    <scope>NUCLEOTIDE SEQUENCE [LARGE SCALE GENOMIC DNA]</scope>
    <source>
        <strain evidence="12 13">CBS 1483</strain>
    </source>
</reference>
<dbReference type="OrthoDB" id="3356905at2759"/>
<sequence>MSFDINWSTLESDNRLNDLIRKHLNSYLQNTQLPSYVSNLRVLDFDLGKVGPAITLKEITDPLDEFYDSIREEADQETEENNDNKEDSEHVCPDRTIANHEGPKDDFEAPVVMPSPNDIQFLLEVEYKGDLLVTIGADLVLNYPVEKFMTLPVKLSISDIGLHSLCIVACLSKQLFLSFLCDVSDPALDDNQTVLDPKGPILAATKPLERISIVRSMKIETEIGEQYQGQGSVLRSVGELEQFLFTIFKDFLRKELAWPSWINLDFNDGDE</sequence>
<evidence type="ECO:0000256" key="4">
    <source>
        <dbReference type="ARBA" id="ARBA00022824"/>
    </source>
</evidence>
<evidence type="ECO:0000313" key="13">
    <source>
        <dbReference type="Proteomes" id="UP000501346"/>
    </source>
</evidence>
<dbReference type="HAMAP" id="MF_03104">
    <property type="entry name" value="Mdm12"/>
    <property type="match status" value="1"/>
</dbReference>
<dbReference type="GO" id="GO:0015914">
    <property type="term" value="P:phospholipid transport"/>
    <property type="evidence" value="ECO:0007669"/>
    <property type="project" value="TreeGrafter"/>
</dbReference>
<dbReference type="PANTHER" id="PTHR28204">
    <property type="entry name" value="MITOCHONDRIAL DISTRIBUTION AND MORPHOLOGY PROTEIN 12"/>
    <property type="match status" value="1"/>
</dbReference>
<dbReference type="AlphaFoldDB" id="A0A6C1E0D2"/>
<organism evidence="12 13">
    <name type="scientific">Saccharomyces pastorianus</name>
    <name type="common">Lager yeast</name>
    <name type="synonym">Saccharomyces cerevisiae x Saccharomyces eubayanus</name>
    <dbReference type="NCBI Taxonomy" id="27292"/>
    <lineage>
        <taxon>Eukaryota</taxon>
        <taxon>Fungi</taxon>
        <taxon>Dikarya</taxon>
        <taxon>Ascomycota</taxon>
        <taxon>Saccharomycotina</taxon>
        <taxon>Saccharomycetes</taxon>
        <taxon>Saccharomycetales</taxon>
        <taxon>Saccharomycetaceae</taxon>
        <taxon>Saccharomyces</taxon>
    </lineage>
</organism>
<evidence type="ECO:0000256" key="8">
    <source>
        <dbReference type="ARBA" id="ARBA00023136"/>
    </source>
</evidence>
<dbReference type="EMBL" id="CP048996">
    <property type="protein sequence ID" value="QID82343.1"/>
    <property type="molecule type" value="Genomic_DNA"/>
</dbReference>
<dbReference type="InterPro" id="IPR031468">
    <property type="entry name" value="SMP_LBD"/>
</dbReference>
<dbReference type="CDD" id="cd21672">
    <property type="entry name" value="SMP_Mdm12"/>
    <property type="match status" value="1"/>
</dbReference>
<name>A0A6C1E0D2_SACPS</name>
<comment type="subcellular location">
    <subcellularLocation>
        <location evidence="1">Membrane</location>
    </subcellularLocation>
    <subcellularLocation>
        <location evidence="9">Mitochondrion outer membrane</location>
        <topology evidence="9">Peripheral membrane protein</topology>
        <orientation evidence="9">Cytoplasmic side</orientation>
    </subcellularLocation>
    <subcellularLocation>
        <location evidence="9">Endoplasmic reticulum membrane</location>
        <topology evidence="9">Peripheral membrane protein</topology>
        <orientation evidence="9">Cytoplasmic side</orientation>
    </subcellularLocation>
    <text evidence="9">The ERMES/MDM complex localizes to a few discrete foci (around 10 per single cell), that represent mitochondria-endoplasmic reticulum junctions. These foci are often found next to mtDNA nucleoids.</text>
</comment>
<keyword evidence="2" id="KW-0813">Transport</keyword>
<gene>
    <name evidence="12" type="primary">MDM12_1</name>
    <name evidence="9" type="synonym">MDM12</name>
    <name evidence="12" type="ORF">GRS66_004761</name>
</gene>
<evidence type="ECO:0000256" key="5">
    <source>
        <dbReference type="ARBA" id="ARBA00023055"/>
    </source>
</evidence>
<evidence type="ECO:0000256" key="9">
    <source>
        <dbReference type="HAMAP-Rule" id="MF_03104"/>
    </source>
</evidence>
<keyword evidence="13" id="KW-1185">Reference proteome</keyword>
<evidence type="ECO:0000256" key="10">
    <source>
        <dbReference type="SAM" id="MobiDB-lite"/>
    </source>
</evidence>